<sequence length="790" mass="85251">MYSAPFGYWQPSDGTEYYPDSTRAETVSTAPALEQSSPWTNVLSAWGTTAGIAARFLGKPTGGDDDVATDIFFTELTSRVSGLAGFLDLMYQQHPRLRAFLIGLLLGVVALLGAVVPLAFVACVTGGRVPLPRRPTAPRCCLACCVLLGLIAVFALADLTAMMALQTALADALRLLPAAFQRAMDELRRYANQTVGDLLLELADADVAVSESVKKLLYQVLPNETVARISAVNCLVAASAIDSIATKLRRCKNVPARMLLPGAAIPDAGDLIRDDLHLQLNRTLASIDRLEVSIATFEQRTKLWSRATIVDLVATPVVMVLFCITLALLGFGIASGIRNCAILRVERVRTNRRTTVIMLANAALIMLFLTLATPVLMVVSSTGTLGECYVCAPCRQSTFLRPNRLVRMAWPDAERGVLFSSLTPELILTKCAGDGASIAALRILATSIASQTTVSAEDEAKRTSVSVLTSWNAGRQPAAGNCRPLFDALTKALDHFCDEFLRNHLGMALALAVAISLLVAALPLVLVLSQFFHTAREDVTTLGDGGKTHSSASKQRETSCEELCAEDGSIWFSSRRHGSSAIMQPKNRSHRPRRPRSRCLPIVGKSRRHDETCQEESVEFIGGGKSSLTPSVDDSSSLISTEQAIATEASGLPRRKASTPKVSTRSKEALVLCGSPPQLGTTDGHAIGLPKKCPSFELINEYYPRFAPSAHHIRRFRSRFALMGKASRKTSLGTIQEEPEPISESELSMLTALSAVSDEWCFTRNTTPSDKGGEDEQFVSADAFQLPSPN</sequence>
<organism evidence="1 2">
    <name type="scientific">Dermacentor silvarum</name>
    <name type="common">Tick</name>
    <dbReference type="NCBI Taxonomy" id="543639"/>
    <lineage>
        <taxon>Eukaryota</taxon>
        <taxon>Metazoa</taxon>
        <taxon>Ecdysozoa</taxon>
        <taxon>Arthropoda</taxon>
        <taxon>Chelicerata</taxon>
        <taxon>Arachnida</taxon>
        <taxon>Acari</taxon>
        <taxon>Parasitiformes</taxon>
        <taxon>Ixodida</taxon>
        <taxon>Ixodoidea</taxon>
        <taxon>Ixodidae</taxon>
        <taxon>Rhipicephalinae</taxon>
        <taxon>Dermacentor</taxon>
    </lineage>
</organism>
<keyword evidence="2" id="KW-1185">Reference proteome</keyword>
<proteinExistence type="predicted"/>
<comment type="caution">
    <text evidence="1">The sequence shown here is derived from an EMBL/GenBank/DDBJ whole genome shotgun (WGS) entry which is preliminary data.</text>
</comment>
<reference evidence="1" key="1">
    <citation type="submission" date="2020-05" db="EMBL/GenBank/DDBJ databases">
        <title>Large-scale comparative analyses of tick genomes elucidate their genetic diversity and vector capacities.</title>
        <authorList>
            <person name="Jia N."/>
            <person name="Wang J."/>
            <person name="Shi W."/>
            <person name="Du L."/>
            <person name="Sun Y."/>
            <person name="Zhan W."/>
            <person name="Jiang J."/>
            <person name="Wang Q."/>
            <person name="Zhang B."/>
            <person name="Ji P."/>
            <person name="Sakyi L.B."/>
            <person name="Cui X."/>
            <person name="Yuan T."/>
            <person name="Jiang B."/>
            <person name="Yang W."/>
            <person name="Lam T.T.-Y."/>
            <person name="Chang Q."/>
            <person name="Ding S."/>
            <person name="Wang X."/>
            <person name="Zhu J."/>
            <person name="Ruan X."/>
            <person name="Zhao L."/>
            <person name="Wei J."/>
            <person name="Que T."/>
            <person name="Du C."/>
            <person name="Cheng J."/>
            <person name="Dai P."/>
            <person name="Han X."/>
            <person name="Huang E."/>
            <person name="Gao Y."/>
            <person name="Liu J."/>
            <person name="Shao H."/>
            <person name="Ye R."/>
            <person name="Li L."/>
            <person name="Wei W."/>
            <person name="Wang X."/>
            <person name="Wang C."/>
            <person name="Yang T."/>
            <person name="Huo Q."/>
            <person name="Li W."/>
            <person name="Guo W."/>
            <person name="Chen H."/>
            <person name="Zhou L."/>
            <person name="Ni X."/>
            <person name="Tian J."/>
            <person name="Zhou Y."/>
            <person name="Sheng Y."/>
            <person name="Liu T."/>
            <person name="Pan Y."/>
            <person name="Xia L."/>
            <person name="Li J."/>
            <person name="Zhao F."/>
            <person name="Cao W."/>
        </authorList>
    </citation>
    <scope>NUCLEOTIDE SEQUENCE</scope>
    <source>
        <strain evidence="1">Dsil-2018</strain>
    </source>
</reference>
<dbReference type="EMBL" id="CM023472">
    <property type="protein sequence ID" value="KAH7959273.1"/>
    <property type="molecule type" value="Genomic_DNA"/>
</dbReference>
<evidence type="ECO:0000313" key="2">
    <source>
        <dbReference type="Proteomes" id="UP000821865"/>
    </source>
</evidence>
<dbReference type="Proteomes" id="UP000821865">
    <property type="component" value="Chromosome 3"/>
</dbReference>
<evidence type="ECO:0000313" key="1">
    <source>
        <dbReference type="EMBL" id="KAH7959273.1"/>
    </source>
</evidence>
<gene>
    <name evidence="1" type="ORF">HPB49_009902</name>
</gene>
<protein>
    <submittedName>
        <fullName evidence="1">Uncharacterized protein</fullName>
    </submittedName>
</protein>
<accession>A0ACB8D4H8</accession>
<name>A0ACB8D4H8_DERSI</name>